<dbReference type="GeneID" id="14890995"/>
<dbReference type="Proteomes" id="UP000014680">
    <property type="component" value="Unassembled WGS sequence"/>
</dbReference>
<dbReference type="VEuPathDB" id="AmoebaDB:EIN_387510"/>
<reference evidence="1 2" key="1">
    <citation type="submission" date="2012-10" db="EMBL/GenBank/DDBJ databases">
        <authorList>
            <person name="Zafar N."/>
            <person name="Inman J."/>
            <person name="Hall N."/>
            <person name="Lorenzi H."/>
            <person name="Caler E."/>
        </authorList>
    </citation>
    <scope>NUCLEOTIDE SEQUENCE [LARGE SCALE GENOMIC DNA]</scope>
    <source>
        <strain evidence="1 2">IP1</strain>
    </source>
</reference>
<keyword evidence="2" id="KW-1185">Reference proteome</keyword>
<gene>
    <name evidence="1" type="ORF">EIN_387510</name>
</gene>
<name>A0A0A1UAG0_ENTIV</name>
<dbReference type="EMBL" id="KB206398">
    <property type="protein sequence ID" value="ELP92007.1"/>
    <property type="molecule type" value="Genomic_DNA"/>
</dbReference>
<evidence type="ECO:0000313" key="1">
    <source>
        <dbReference type="EMBL" id="ELP92007.1"/>
    </source>
</evidence>
<accession>A0A0A1UAG0</accession>
<dbReference type="OrthoDB" id="27519at2759"/>
<dbReference type="AlphaFoldDB" id="A0A0A1UAG0"/>
<dbReference type="KEGG" id="eiv:EIN_387510"/>
<dbReference type="OMA" id="PEIGYMS"/>
<organism evidence="1 2">
    <name type="scientific">Entamoeba invadens IP1</name>
    <dbReference type="NCBI Taxonomy" id="370355"/>
    <lineage>
        <taxon>Eukaryota</taxon>
        <taxon>Amoebozoa</taxon>
        <taxon>Evosea</taxon>
        <taxon>Archamoebae</taxon>
        <taxon>Mastigamoebida</taxon>
        <taxon>Entamoebidae</taxon>
        <taxon>Entamoeba</taxon>
    </lineage>
</organism>
<evidence type="ECO:0000313" key="2">
    <source>
        <dbReference type="Proteomes" id="UP000014680"/>
    </source>
</evidence>
<protein>
    <submittedName>
        <fullName evidence="1">Uncharacterized protein</fullName>
    </submittedName>
</protein>
<dbReference type="RefSeq" id="XP_004258778.1">
    <property type="nucleotide sequence ID" value="XM_004258730.1"/>
</dbReference>
<proteinExistence type="predicted"/>
<sequence>MGNLLAVQTQYNTMEELKTATGLSDPFVLFDSEVSDLSEREIDAKIKGRNRVMVVLAAENHFFGLYTSKQMDVKNMKFLWTLSNDKASFFFHVLPNGKLISKNKDFDLNINPIQNRLSFGFGSSTFELKMDGEGNIGPEIGYMSSEYQITSTIGRLIFLQWR</sequence>